<dbReference type="AlphaFoldDB" id="A0A9P4GYD1"/>
<comment type="subcellular location">
    <subcellularLocation>
        <location evidence="2">Membrane</location>
        <topology evidence="2">Lipid-anchor</topology>
        <topology evidence="2">GPI-anchor</topology>
    </subcellularLocation>
    <subcellularLocation>
        <location evidence="1">Membrane</location>
        <topology evidence="1">Multi-pass membrane protein</topology>
    </subcellularLocation>
    <subcellularLocation>
        <location evidence="3">Secreted</location>
    </subcellularLocation>
</comment>
<keyword evidence="20" id="KW-1185">Reference proteome</keyword>
<dbReference type="PANTHER" id="PTHR33048:SF131">
    <property type="entry name" value="INTEGRAL MEMBRANE PROTEIN"/>
    <property type="match status" value="1"/>
</dbReference>
<comment type="similarity">
    <text evidence="4">Belongs to the RBT5 family.</text>
</comment>
<feature type="transmembrane region" description="Helical" evidence="16">
    <location>
        <begin position="139"/>
        <end position="158"/>
    </location>
</feature>
<dbReference type="GO" id="GO:0005576">
    <property type="term" value="C:extracellular region"/>
    <property type="evidence" value="ECO:0007669"/>
    <property type="project" value="UniProtKB-SubCell"/>
</dbReference>
<dbReference type="InterPro" id="IPR052337">
    <property type="entry name" value="SAT4-like"/>
</dbReference>
<evidence type="ECO:0000256" key="8">
    <source>
        <dbReference type="ARBA" id="ARBA00022729"/>
    </source>
</evidence>
<keyword evidence="6" id="KW-0325">Glycoprotein</keyword>
<feature type="transmembrane region" description="Helical" evidence="16">
    <location>
        <begin position="178"/>
        <end position="205"/>
    </location>
</feature>
<evidence type="ECO:0000256" key="9">
    <source>
        <dbReference type="ARBA" id="ARBA00022989"/>
    </source>
</evidence>
<dbReference type="GO" id="GO:0098552">
    <property type="term" value="C:side of membrane"/>
    <property type="evidence" value="ECO:0007669"/>
    <property type="project" value="UniProtKB-KW"/>
</dbReference>
<dbReference type="Pfam" id="PF20684">
    <property type="entry name" value="Fung_rhodopsin"/>
    <property type="match status" value="1"/>
</dbReference>
<keyword evidence="12" id="KW-0449">Lipoprotein</keyword>
<feature type="signal peptide" evidence="17">
    <location>
        <begin position="1"/>
        <end position="28"/>
    </location>
</feature>
<evidence type="ECO:0000256" key="5">
    <source>
        <dbReference type="ARBA" id="ARBA00022525"/>
    </source>
</evidence>
<feature type="transmembrane region" description="Helical" evidence="16">
    <location>
        <begin position="294"/>
        <end position="314"/>
    </location>
</feature>
<dbReference type="PANTHER" id="PTHR33048">
    <property type="entry name" value="PTH11-LIKE INTEGRAL MEMBRANE PROTEIN (AFU_ORTHOLOGUE AFUA_5G11245)"/>
    <property type="match status" value="1"/>
</dbReference>
<keyword evidence="14" id="KW-0349">Heme</keyword>
<feature type="transmembrane region" description="Helical" evidence="16">
    <location>
        <begin position="217"/>
        <end position="237"/>
    </location>
</feature>
<sequence>MQVRTYVSAIVFFLTFLSVGALSAGVEARQLGLVDIPPCGIQCMFLAVPASGCSLDDTACLCSSKTLANSLSECMLANCTMADTLGTARVQAEICGFSQESKRTEMFLYTGIVYSLGFLLVVLRLAGKFVSQRLSWDDWVVVAAFLLTALPLGCVLAMTRIGFGEHLWNLEDGTLLPILRFFLISSSTYVLVLGLIKVSLVLFYLDIFHMRHFQITAYIILTYIVVNSVIIFFLTIFSCNPVSSFWNRDIKGKCMDVQALAYANSASAIIQDLILLVLPLAFIRKLQMKLYRKVAVCLMFTIGTFGCIATIIRLRALLNFKISIDPTWDYVHATIWTELELLAGFACVSLPSIRILIIKALPASMKQFLSNITHRSRSKSNRTPQQDLPKPQREWKKPSSWINITQDAHDSGHGSGGGGSISSLWSGNSMNPSTRHHMHNGSRRFESAMSIYSDSGVTVTRPPYQDPVELLKVAKSKERPTRSPLHSHGSRDSHITALPPIGKIGCLPEGSSSELNVTKDFRGTDRKWNSGYDV</sequence>
<evidence type="ECO:0000256" key="11">
    <source>
        <dbReference type="ARBA" id="ARBA00023157"/>
    </source>
</evidence>
<dbReference type="Pfam" id="PF05730">
    <property type="entry name" value="CFEM"/>
    <property type="match status" value="1"/>
</dbReference>
<evidence type="ECO:0000256" key="15">
    <source>
        <dbReference type="SAM" id="MobiDB-lite"/>
    </source>
</evidence>
<dbReference type="OrthoDB" id="408702at2759"/>
<feature type="disulfide bond" evidence="14">
    <location>
        <begin position="53"/>
        <end position="60"/>
    </location>
</feature>
<feature type="region of interest" description="Disordered" evidence="15">
    <location>
        <begin position="373"/>
        <end position="441"/>
    </location>
</feature>
<keyword evidence="6" id="KW-0336">GPI-anchor</keyword>
<evidence type="ECO:0000256" key="16">
    <source>
        <dbReference type="SAM" id="Phobius"/>
    </source>
</evidence>
<keyword evidence="10 16" id="KW-0472">Membrane</keyword>
<reference evidence="19" key="1">
    <citation type="journal article" date="2020" name="Stud. Mycol.">
        <title>101 Dothideomycetes genomes: a test case for predicting lifestyles and emergence of pathogens.</title>
        <authorList>
            <person name="Haridas S."/>
            <person name="Albert R."/>
            <person name="Binder M."/>
            <person name="Bloem J."/>
            <person name="Labutti K."/>
            <person name="Salamov A."/>
            <person name="Andreopoulos B."/>
            <person name="Baker S."/>
            <person name="Barry K."/>
            <person name="Bills G."/>
            <person name="Bluhm B."/>
            <person name="Cannon C."/>
            <person name="Castanera R."/>
            <person name="Culley D."/>
            <person name="Daum C."/>
            <person name="Ezra D."/>
            <person name="Gonzalez J."/>
            <person name="Henrissat B."/>
            <person name="Kuo A."/>
            <person name="Liang C."/>
            <person name="Lipzen A."/>
            <person name="Lutzoni F."/>
            <person name="Magnuson J."/>
            <person name="Mondo S."/>
            <person name="Nolan M."/>
            <person name="Ohm R."/>
            <person name="Pangilinan J."/>
            <person name="Park H.-J."/>
            <person name="Ramirez L."/>
            <person name="Alfaro M."/>
            <person name="Sun H."/>
            <person name="Tritt A."/>
            <person name="Yoshinaga Y."/>
            <person name="Zwiers L.-H."/>
            <person name="Turgeon B."/>
            <person name="Goodwin S."/>
            <person name="Spatafora J."/>
            <person name="Crous P."/>
            <person name="Grigoriev I."/>
        </authorList>
    </citation>
    <scope>NUCLEOTIDE SEQUENCE</scope>
    <source>
        <strain evidence="19">CBS 110217</strain>
    </source>
</reference>
<feature type="transmembrane region" description="Helical" evidence="16">
    <location>
        <begin position="106"/>
        <end position="127"/>
    </location>
</feature>
<dbReference type="SMART" id="SM00747">
    <property type="entry name" value="CFEM"/>
    <property type="match status" value="1"/>
</dbReference>
<evidence type="ECO:0000256" key="4">
    <source>
        <dbReference type="ARBA" id="ARBA00010031"/>
    </source>
</evidence>
<evidence type="ECO:0000256" key="1">
    <source>
        <dbReference type="ARBA" id="ARBA00004141"/>
    </source>
</evidence>
<evidence type="ECO:0000256" key="10">
    <source>
        <dbReference type="ARBA" id="ARBA00023136"/>
    </source>
</evidence>
<feature type="binding site" description="axial binding residue" evidence="14">
    <location>
        <position position="57"/>
    </location>
    <ligand>
        <name>heme</name>
        <dbReference type="ChEBI" id="CHEBI:30413"/>
    </ligand>
    <ligandPart>
        <name>Fe</name>
        <dbReference type="ChEBI" id="CHEBI:18248"/>
    </ligandPart>
</feature>
<gene>
    <name evidence="19" type="ORF">EK21DRAFT_79147</name>
</gene>
<evidence type="ECO:0000256" key="2">
    <source>
        <dbReference type="ARBA" id="ARBA00004589"/>
    </source>
</evidence>
<dbReference type="InterPro" id="IPR049326">
    <property type="entry name" value="Rhodopsin_dom_fungi"/>
</dbReference>
<evidence type="ECO:0000256" key="17">
    <source>
        <dbReference type="SAM" id="SignalP"/>
    </source>
</evidence>
<keyword evidence="9 16" id="KW-1133">Transmembrane helix</keyword>
<accession>A0A9P4GYD1</accession>
<dbReference type="Proteomes" id="UP000799777">
    <property type="component" value="Unassembled WGS sequence"/>
</dbReference>
<protein>
    <recommendedName>
        <fullName evidence="18">CFEM domain-containing protein</fullName>
    </recommendedName>
</protein>
<dbReference type="PROSITE" id="PS52012">
    <property type="entry name" value="CFEM"/>
    <property type="match status" value="1"/>
</dbReference>
<evidence type="ECO:0000256" key="13">
    <source>
        <dbReference type="ARBA" id="ARBA00038359"/>
    </source>
</evidence>
<evidence type="ECO:0000256" key="6">
    <source>
        <dbReference type="ARBA" id="ARBA00022622"/>
    </source>
</evidence>
<keyword evidence="11 14" id="KW-1015">Disulfide bond</keyword>
<dbReference type="InterPro" id="IPR008427">
    <property type="entry name" value="Extracellular_membr_CFEM_dom"/>
</dbReference>
<feature type="transmembrane region" description="Helical" evidence="16">
    <location>
        <begin position="257"/>
        <end position="282"/>
    </location>
</feature>
<comment type="caution">
    <text evidence="19">The sequence shown here is derived from an EMBL/GenBank/DDBJ whole genome shotgun (WGS) entry which is preliminary data.</text>
</comment>
<dbReference type="EMBL" id="ML978303">
    <property type="protein sequence ID" value="KAF2024235.1"/>
    <property type="molecule type" value="Genomic_DNA"/>
</dbReference>
<evidence type="ECO:0000256" key="7">
    <source>
        <dbReference type="ARBA" id="ARBA00022692"/>
    </source>
</evidence>
<dbReference type="GO" id="GO:0046872">
    <property type="term" value="F:metal ion binding"/>
    <property type="evidence" value="ECO:0007669"/>
    <property type="project" value="UniProtKB-UniRule"/>
</dbReference>
<evidence type="ECO:0000256" key="14">
    <source>
        <dbReference type="PROSITE-ProRule" id="PRU01356"/>
    </source>
</evidence>
<keyword evidence="5" id="KW-0964">Secreted</keyword>
<feature type="disulfide bond" evidence="14">
    <location>
        <begin position="43"/>
        <end position="74"/>
    </location>
</feature>
<feature type="chain" id="PRO_5040115865" description="CFEM domain-containing protein" evidence="17">
    <location>
        <begin position="29"/>
        <end position="534"/>
    </location>
</feature>
<evidence type="ECO:0000313" key="20">
    <source>
        <dbReference type="Proteomes" id="UP000799777"/>
    </source>
</evidence>
<evidence type="ECO:0000313" key="19">
    <source>
        <dbReference type="EMBL" id="KAF2024235.1"/>
    </source>
</evidence>
<name>A0A9P4GYD1_9PLEO</name>
<proteinExistence type="inferred from homology"/>
<feature type="disulfide bond" evidence="14">
    <location>
        <begin position="39"/>
        <end position="79"/>
    </location>
</feature>
<keyword evidence="8 17" id="KW-0732">Signal</keyword>
<comment type="similarity">
    <text evidence="13">Belongs to the SAT4 family.</text>
</comment>
<keyword evidence="14" id="KW-0408">Iron</keyword>
<feature type="transmembrane region" description="Helical" evidence="16">
    <location>
        <begin position="334"/>
        <end position="357"/>
    </location>
</feature>
<keyword evidence="7 16" id="KW-0812">Transmembrane</keyword>
<feature type="domain" description="CFEM" evidence="18">
    <location>
        <begin position="11"/>
        <end position="122"/>
    </location>
</feature>
<feature type="disulfide bond" evidence="14">
    <location>
        <begin position="62"/>
        <end position="95"/>
    </location>
</feature>
<evidence type="ECO:0000256" key="12">
    <source>
        <dbReference type="ARBA" id="ARBA00023288"/>
    </source>
</evidence>
<evidence type="ECO:0000256" key="3">
    <source>
        <dbReference type="ARBA" id="ARBA00004613"/>
    </source>
</evidence>
<evidence type="ECO:0000259" key="18">
    <source>
        <dbReference type="PROSITE" id="PS52012"/>
    </source>
</evidence>
<keyword evidence="14" id="KW-0479">Metal-binding</keyword>
<organism evidence="19 20">
    <name type="scientific">Setomelanomma holmii</name>
    <dbReference type="NCBI Taxonomy" id="210430"/>
    <lineage>
        <taxon>Eukaryota</taxon>
        <taxon>Fungi</taxon>
        <taxon>Dikarya</taxon>
        <taxon>Ascomycota</taxon>
        <taxon>Pezizomycotina</taxon>
        <taxon>Dothideomycetes</taxon>
        <taxon>Pleosporomycetidae</taxon>
        <taxon>Pleosporales</taxon>
        <taxon>Pleosporineae</taxon>
        <taxon>Phaeosphaeriaceae</taxon>
        <taxon>Setomelanomma</taxon>
    </lineage>
</organism>